<dbReference type="InterPro" id="IPR011063">
    <property type="entry name" value="TilS/TtcA_N"/>
</dbReference>
<evidence type="ECO:0000313" key="8">
    <source>
        <dbReference type="EMBL" id="AOM66213.1"/>
    </source>
</evidence>
<dbReference type="EMBL" id="KX284718">
    <property type="protein sequence ID" value="AOM66213.1"/>
    <property type="molecule type" value="Genomic_DNA"/>
</dbReference>
<dbReference type="GO" id="GO:0006400">
    <property type="term" value="P:tRNA modification"/>
    <property type="evidence" value="ECO:0007669"/>
    <property type="project" value="UniProtKB-UniRule"/>
</dbReference>
<protein>
    <recommendedName>
        <fullName evidence="6">tRNA(Ile)-lysidine synthase</fullName>
        <ecNumber evidence="6">6.3.4.19</ecNumber>
    </recommendedName>
    <alternativeName>
        <fullName evidence="6">tRNA(Ile)-2-lysyl-cytidine synthase</fullName>
    </alternativeName>
    <alternativeName>
        <fullName evidence="6">tRNA(Ile)-lysidine synthetase</fullName>
    </alternativeName>
</protein>
<feature type="domain" description="tRNA(Ile)-lysidine/2-thiocytidine synthase N-terminal" evidence="7">
    <location>
        <begin position="24"/>
        <end position="201"/>
    </location>
</feature>
<dbReference type="InterPro" id="IPR012094">
    <property type="entry name" value="tRNA_Ile_lys_synt"/>
</dbReference>
<evidence type="ECO:0000256" key="2">
    <source>
        <dbReference type="ARBA" id="ARBA00022694"/>
    </source>
</evidence>
<comment type="function">
    <text evidence="6">Ligates lysine onto the cytidine present at position 34 of the AUA codon-specific tRNA(Ile) that contains the anticodon CAU, in an ATP-dependent manner. Cytidine is converted to lysidine, thus changing the amino acid specificity of the tRNA from methionine to isoleucine.</text>
</comment>
<dbReference type="Pfam" id="PF01171">
    <property type="entry name" value="ATP_bind_3"/>
    <property type="match status" value="1"/>
</dbReference>
<dbReference type="RefSeq" id="YP_009296870.1">
    <property type="nucleotide sequence ID" value="NC_031173.1"/>
</dbReference>
<dbReference type="CDD" id="cd01992">
    <property type="entry name" value="TilS_N"/>
    <property type="match status" value="1"/>
</dbReference>
<keyword evidence="8" id="KW-0934">Plastid</keyword>
<keyword evidence="9" id="KW-0150">Chloroplast</keyword>
<geneLocation type="plastid" evidence="8"/>
<evidence type="ECO:0000256" key="3">
    <source>
        <dbReference type="ARBA" id="ARBA00022741"/>
    </source>
</evidence>
<evidence type="ECO:0000313" key="9">
    <source>
        <dbReference type="EMBL" id="ARO90426.1"/>
    </source>
</evidence>
<dbReference type="GO" id="GO:0005524">
    <property type="term" value="F:ATP binding"/>
    <property type="evidence" value="ECO:0007669"/>
    <property type="project" value="UniProtKB-UniRule"/>
</dbReference>
<dbReference type="EC" id="6.3.4.19" evidence="6"/>
<name>A0A1C9CCU1_9RHOD</name>
<dbReference type="AlphaFoldDB" id="A0A1C9CCU1"/>
<dbReference type="GO" id="GO:0032267">
    <property type="term" value="F:tRNA(Ile)-lysidine synthase activity"/>
    <property type="evidence" value="ECO:0007669"/>
    <property type="project" value="UniProtKB-EC"/>
</dbReference>
<dbReference type="GeneID" id="29073283"/>
<gene>
    <name evidence="6 8" type="primary">tilS</name>
    <name evidence="8" type="ORF">Bangp_131</name>
</gene>
<dbReference type="PANTHER" id="PTHR43033">
    <property type="entry name" value="TRNA(ILE)-LYSIDINE SYNTHASE-RELATED"/>
    <property type="match status" value="1"/>
</dbReference>
<dbReference type="SUPFAM" id="SSF52402">
    <property type="entry name" value="Adenine nucleotide alpha hydrolases-like"/>
    <property type="match status" value="1"/>
</dbReference>
<evidence type="ECO:0000256" key="1">
    <source>
        <dbReference type="ARBA" id="ARBA00022598"/>
    </source>
</evidence>
<comment type="catalytic activity">
    <reaction evidence="5 6">
        <text>cytidine(34) in tRNA(Ile2) + L-lysine + ATP = lysidine(34) in tRNA(Ile2) + AMP + diphosphate + H(+)</text>
        <dbReference type="Rhea" id="RHEA:43744"/>
        <dbReference type="Rhea" id="RHEA-COMP:10625"/>
        <dbReference type="Rhea" id="RHEA-COMP:10670"/>
        <dbReference type="ChEBI" id="CHEBI:15378"/>
        <dbReference type="ChEBI" id="CHEBI:30616"/>
        <dbReference type="ChEBI" id="CHEBI:32551"/>
        <dbReference type="ChEBI" id="CHEBI:33019"/>
        <dbReference type="ChEBI" id="CHEBI:82748"/>
        <dbReference type="ChEBI" id="CHEBI:83665"/>
        <dbReference type="ChEBI" id="CHEBI:456215"/>
        <dbReference type="EC" id="6.3.4.19"/>
    </reaction>
</comment>
<keyword evidence="3 6" id="KW-0547">Nucleotide-binding</keyword>
<proteinExistence type="inferred from homology"/>
<accession>A0A1C9CCU1</accession>
<keyword evidence="1 6" id="KW-0436">Ligase</keyword>
<comment type="domain">
    <text evidence="6">The N-terminal region contains the highly conserved SGGXDS motif, predicted to be a P-loop motif involved in ATP binding.</text>
</comment>
<keyword evidence="4 6" id="KW-0067">ATP-binding</keyword>
<dbReference type="InterPro" id="IPR014729">
    <property type="entry name" value="Rossmann-like_a/b/a_fold"/>
</dbReference>
<keyword evidence="2 6" id="KW-0819">tRNA processing</keyword>
<dbReference type="EMBL" id="KY709207">
    <property type="protein sequence ID" value="ARO90426.1"/>
    <property type="molecule type" value="Genomic_DNA"/>
</dbReference>
<dbReference type="HAMAP" id="MF_01161">
    <property type="entry name" value="tRNA_Ile_lys_synt"/>
    <property type="match status" value="1"/>
</dbReference>
<organism evidence="8">
    <name type="scientific">Bangiopsis subsimplex</name>
    <dbReference type="NCBI Taxonomy" id="139980"/>
    <lineage>
        <taxon>Eukaryota</taxon>
        <taxon>Rhodophyta</taxon>
        <taxon>Stylonematophyceae</taxon>
        <taxon>Stylonematales</taxon>
        <taxon>Stylonemataceae</taxon>
        <taxon>Bangiopsis</taxon>
    </lineage>
</organism>
<reference evidence="9" key="2">
    <citation type="submission" date="2017-03" db="EMBL/GenBank/DDBJ databases">
        <title>The new red algal subphylum Proteorhodophytina comprises the largest and most divergent plastid genomes known.</title>
        <authorList>
            <person name="Munoz-Gomez S.A."/>
            <person name="Mejia-Franco F.G."/>
            <person name="Durnin K."/>
            <person name="Morgan C."/>
            <person name="Grisdale C.J."/>
            <person name="Archibald J.M."/>
            <person name="Slamovits C.H."/>
        </authorList>
    </citation>
    <scope>NUCLEOTIDE SEQUENCE</scope>
    <source>
        <strain evidence="9">UTEX LB2854</strain>
    </source>
</reference>
<dbReference type="NCBIfam" id="TIGR02432">
    <property type="entry name" value="lysidine_TilS_N"/>
    <property type="match status" value="1"/>
</dbReference>
<dbReference type="Gene3D" id="3.40.50.620">
    <property type="entry name" value="HUPs"/>
    <property type="match status" value="1"/>
</dbReference>
<evidence type="ECO:0000256" key="5">
    <source>
        <dbReference type="ARBA" id="ARBA00048539"/>
    </source>
</evidence>
<evidence type="ECO:0000256" key="4">
    <source>
        <dbReference type="ARBA" id="ARBA00022840"/>
    </source>
</evidence>
<dbReference type="InterPro" id="IPR012795">
    <property type="entry name" value="tRNA_Ile_lys_synt_N"/>
</dbReference>
<reference evidence="8" key="1">
    <citation type="journal article" date="2016" name="BMC Biol.">
        <title>Parallel evolution of highly conserved plastid genome architecture in red seaweeds and seed plants.</title>
        <authorList>
            <person name="Lee J."/>
            <person name="Cho C.H."/>
            <person name="Park S.I."/>
            <person name="Choi J.W."/>
            <person name="Song H.S."/>
            <person name="West J.A."/>
            <person name="Bhattacharya D."/>
            <person name="Yoon H.S."/>
        </authorList>
    </citation>
    <scope>NUCLEOTIDE SEQUENCE</scope>
</reference>
<dbReference type="PANTHER" id="PTHR43033:SF1">
    <property type="entry name" value="TRNA(ILE)-LYSIDINE SYNTHASE-RELATED"/>
    <property type="match status" value="1"/>
</dbReference>
<sequence>MQTYMHITFLNYINTVDFSFSNAKILLAISGGKDSLALLRLMKDYQKIYKWKLGIIHCDHRWRTDSITNMQLIYQYAKELNIDFYLVVNYKFLFTESTVRRWRYISFFNIAIKYNFNLLMTAHTATDEIETFCHNLFRGTSINKLIALKNLKNIAPNLFLCRPLNFLFSNDIYWFCRHFYLPVWSDSTNFQHFIKRNRIRGELIPYLKQYFNPGVEKKIHLFLYSISLQNSYLQIQYQYVYKNLIHSKYVAIHICNYCKLNSYLQMTILQMLLDQTNVFYSFDQVVLIKNFIVKHNYRKFILTYELFRLVYKKNYIYFCYKNSI</sequence>
<comment type="similarity">
    <text evidence="6">Belongs to the tRNA(Ile)-lysidine synthase family.</text>
</comment>
<evidence type="ECO:0000259" key="7">
    <source>
        <dbReference type="Pfam" id="PF01171"/>
    </source>
</evidence>
<evidence type="ECO:0000256" key="6">
    <source>
        <dbReference type="HAMAP-Rule" id="MF_01161"/>
    </source>
</evidence>
<feature type="binding site" evidence="6">
    <location>
        <begin position="30"/>
        <end position="35"/>
    </location>
    <ligand>
        <name>ATP</name>
        <dbReference type="ChEBI" id="CHEBI:30616"/>
    </ligand>
</feature>